<evidence type="ECO:0000313" key="4">
    <source>
        <dbReference type="Proteomes" id="UP000762676"/>
    </source>
</evidence>
<comment type="similarity">
    <text evidence="1 2">Belongs to the profilin family.</text>
</comment>
<dbReference type="EMBL" id="BMAT01008579">
    <property type="protein sequence ID" value="GFR88663.1"/>
    <property type="molecule type" value="Genomic_DNA"/>
</dbReference>
<dbReference type="SMART" id="SM00392">
    <property type="entry name" value="PROF"/>
    <property type="match status" value="1"/>
</dbReference>
<dbReference type="SUPFAM" id="SSF55770">
    <property type="entry name" value="Profilin (actin-binding protein)"/>
    <property type="match status" value="1"/>
</dbReference>
<dbReference type="Pfam" id="PF00235">
    <property type="entry name" value="Profilin"/>
    <property type="match status" value="1"/>
</dbReference>
<dbReference type="GO" id="GO:0003779">
    <property type="term" value="F:actin binding"/>
    <property type="evidence" value="ECO:0007669"/>
    <property type="project" value="UniProtKB-KW"/>
</dbReference>
<organism evidence="3 4">
    <name type="scientific">Elysia marginata</name>
    <dbReference type="NCBI Taxonomy" id="1093978"/>
    <lineage>
        <taxon>Eukaryota</taxon>
        <taxon>Metazoa</taxon>
        <taxon>Spiralia</taxon>
        <taxon>Lophotrochozoa</taxon>
        <taxon>Mollusca</taxon>
        <taxon>Gastropoda</taxon>
        <taxon>Heterobranchia</taxon>
        <taxon>Euthyneura</taxon>
        <taxon>Panpulmonata</taxon>
        <taxon>Sacoglossa</taxon>
        <taxon>Placobranchoidea</taxon>
        <taxon>Plakobranchidae</taxon>
        <taxon>Elysia</taxon>
    </lineage>
</organism>
<comment type="caution">
    <text evidence="3">The sequence shown here is derived from an EMBL/GenBank/DDBJ whole genome shotgun (WGS) entry which is preliminary data.</text>
</comment>
<dbReference type="InterPro" id="IPR048278">
    <property type="entry name" value="PFN"/>
</dbReference>
<evidence type="ECO:0000313" key="3">
    <source>
        <dbReference type="EMBL" id="GFR88663.1"/>
    </source>
</evidence>
<dbReference type="Proteomes" id="UP000762676">
    <property type="component" value="Unassembled WGS sequence"/>
</dbReference>
<gene>
    <name evidence="3" type="ORF">ElyMa_004258200</name>
</gene>
<dbReference type="AlphaFoldDB" id="A0AAV4GT06"/>
<accession>A0AAV4GT06</accession>
<protein>
    <recommendedName>
        <fullName evidence="2">Profilin</fullName>
    </recommendedName>
</protein>
<proteinExistence type="inferred from homology"/>
<reference evidence="3 4" key="1">
    <citation type="journal article" date="2021" name="Elife">
        <title>Chloroplast acquisition without the gene transfer in kleptoplastic sea slugs, Plakobranchus ocellatus.</title>
        <authorList>
            <person name="Maeda T."/>
            <person name="Takahashi S."/>
            <person name="Yoshida T."/>
            <person name="Shimamura S."/>
            <person name="Takaki Y."/>
            <person name="Nagai Y."/>
            <person name="Toyoda A."/>
            <person name="Suzuki Y."/>
            <person name="Arimoto A."/>
            <person name="Ishii H."/>
            <person name="Satoh N."/>
            <person name="Nishiyama T."/>
            <person name="Hasebe M."/>
            <person name="Maruyama T."/>
            <person name="Minagawa J."/>
            <person name="Obokata J."/>
            <person name="Shigenobu S."/>
        </authorList>
    </citation>
    <scope>NUCLEOTIDE SEQUENCE [LARGE SCALE GENOMIC DNA]</scope>
</reference>
<evidence type="ECO:0000256" key="1">
    <source>
        <dbReference type="ARBA" id="ARBA00010058"/>
    </source>
</evidence>
<keyword evidence="4" id="KW-1185">Reference proteome</keyword>
<dbReference type="InterPro" id="IPR036140">
    <property type="entry name" value="PFN_sf"/>
</dbReference>
<dbReference type="Gene3D" id="3.30.450.30">
    <property type="entry name" value="Dynein light chain 2a, cytoplasmic"/>
    <property type="match status" value="1"/>
</dbReference>
<keyword evidence="2" id="KW-0009">Actin-binding</keyword>
<evidence type="ECO:0000256" key="2">
    <source>
        <dbReference type="RuleBase" id="RU003909"/>
    </source>
</evidence>
<name>A0AAV4GT06_9GAST</name>
<sequence length="129" mass="13825">MSAWDAYITNMKARGLQICGIFGLDGSVWAKATELQATQQEIVNIVNGIKTNNFANGIYLNGIKYTLIGCGTGYATAKCRTAQNDAEKYLLHAAMGKTCLVLGGISGAGERSATKFVEDIRDYLANSGY</sequence>
<dbReference type="InterPro" id="IPR005455">
    <property type="entry name" value="PFN_euk"/>
</dbReference>